<evidence type="ECO:0000259" key="2">
    <source>
        <dbReference type="PROSITE" id="PS50853"/>
    </source>
</evidence>
<dbReference type="InterPro" id="IPR036116">
    <property type="entry name" value="FN3_sf"/>
</dbReference>
<dbReference type="InterPro" id="IPR013783">
    <property type="entry name" value="Ig-like_fold"/>
</dbReference>
<dbReference type="PANTHER" id="PTHR46957">
    <property type="entry name" value="CYTOKINE RECEPTOR"/>
    <property type="match status" value="1"/>
</dbReference>
<evidence type="ECO:0000256" key="1">
    <source>
        <dbReference type="ARBA" id="ARBA00004196"/>
    </source>
</evidence>
<dbReference type="SUPFAM" id="SSF48230">
    <property type="entry name" value="Chondroitin AC/alginate lyase"/>
    <property type="match status" value="1"/>
</dbReference>
<dbReference type="PROSITE" id="PS50853">
    <property type="entry name" value="FN3"/>
    <property type="match status" value="3"/>
</dbReference>
<sequence>MSGWMKARSFAIGMIFVMVASLFNVGLLGSRVAEAATTWPSSVLTGLNMPFGPADSLVTTQNPPDFKWPAVPGADSYDLQVSRSATVSDVVYENSALSDNFYNFPHVFDAGTWYWRVRFHKPADGWSVWSDVRKFRIEEQNVPFAVPSIDQIMTNLPAQHPRIWTTSETLADFRSLSQTVGKSVYETKLASVTANLNNPLPAEPTFPYPASHPRDSDFVAAQSVLKTYTDGPLTQMMDTAFLYLITGSPQFGQKAKDRLLNIASWNPSGATSYVIQDQVHRSIALNASIAYDWLYPLLTPTEKQQVQAMIITRTTTMVNDVVIAHPIQKNPYDSHGWSAFGYIGIIATAMLHDVPDAEQWYRQIVPAYINIMPPWGGEDGGWAQGTGYWQWSAFIGQEFMDVLLASTGVNLYDKSYTRNEGMYPLYAFPNGSPKGIFGDDSEFAPGRPSVTMYNRLSQMNGDPRLKWAGEAIGTGPDAQLNNYFYGDSSLASMPPMDLPDARWFEDVGLVAMHSKLFDPDRVSFYFKSSPYGSFNHSHADQNSFVLNAFGESLAIESGYYDYYGSDHDLNYAKQTLSSNAITFDGKQGQPVGNIDADGRIYGFVTHPDFDAVSGDASAAYPGVLTKAGRQVIYVRPNMFVVIDKLQSANPAGNEFEWRLHAEDNLELDADHAGATILKGEAGLKVRFQSPSNLRTEYEDRFIGMNGTDLQPGGTYASEQQMHAAFIAPKANATTFVATMEAYKRDSTPQNVVSEDHGSYLKLTFADGSIVYIRMAASGEIDTGSVQFEGTAVALKGSTVMLVDGTKVVKNGVTLIESDLPSTIVYGGDRLSVSSMSDSQFSLYAPGIARLREAGSGTDFPRGGSIAEAMDMRGVQWDADGTRLTVHVEKGQHAFKLNNAPVPQALADVTLQTVIEGVSNAVTLQAHSDMAGESVAWGKLINEAGLYEIVEAPPGLLFEKHGRLHSLYLEENANVILRGASGTLKLKRVGNDNLTNTVLWNNPDEMRSNLNLLWQEAEAFTSSGGKGFSKYATRPFLSGGVGLGNWDQKGQWAKWTFTVPKAGKYDLVLKYVAGWDLPAGTLTGRQIMIGNQPYYAEAPTTVDWGTVPEAWKGLRISTGQQLPAGPVDITMWNAGGAMNLDWIGLIEEKDDEELPTVPGNLQLVSRTETSATVSWSASTDNVAVKEYALYVNGVQKMAVPDGTLSATITGLSAGKTYVITARAVDTSDNRSPEAAAVTVTTQDATPPSWGGSSAVRDVHLFPGAARLEWDSATDNSGMVASYSIYRKEATQSSFVKAGTVTGSTYGYDVTNLQAGGTYTFQVQATDANGNESAGGPLLTVTLPATSSEYYESFDERTAGNMVTAGNWTVTTTGGTTAAIVPTPNTSGNALQVTDSYAPTDDDYTESPVITRTNAALSGKVTFETKFMFSRLNHDIGNFEIKLRGSGTDVVRFNSFSDGTFGYWKVVNGTLTAFKIPKSSGFTVPRDQWLTLRIDLDTVAKTYDITMQADAFKNYVGVVDAPGAMDRVLGIYKISGIPFYNNATATGIDTFRFNTNRYTSKFLLDYVSLYETTVDRTPPSWTGSSAVRSVHLFPSAAKLAWDPAADESGVASYSIYRKDATQSSFVNTGTVSGSTYGDATGLQPGGTYTFQVRAKDAKGNESADGPTLTVTLPAASSNGEYYESFDDRTAGNMTTGGNWTVVTNGGTGVAIVPTPNGSGNALKVTDNYAPTDDDYTESPAIARTNAMLSGKVTFETKFMFSRLNHDVGNFEIKLRGSGTDVVRFNSFSDGTFGYWKVVNGTLTAFKIPKSSGFTVPRDQWLTLRIDLDTVAKTYDIMFQADALKSYAGTVDAPGTMDRTLGVYQISGIPFYNNATTTGIDTFRFSTNRYTSTFLIDYLSLYN</sequence>
<dbReference type="InterPro" id="IPR008979">
    <property type="entry name" value="Galactose-bd-like_sf"/>
</dbReference>
<gene>
    <name evidence="3" type="ORF">GC096_20415</name>
</gene>
<dbReference type="SUPFAM" id="SSF49785">
    <property type="entry name" value="Galactose-binding domain-like"/>
    <property type="match status" value="1"/>
</dbReference>
<dbReference type="Proteomes" id="UP000653578">
    <property type="component" value="Unassembled WGS sequence"/>
</dbReference>
<dbReference type="Gene3D" id="1.50.10.100">
    <property type="entry name" value="Chondroitin AC/alginate lyase"/>
    <property type="match status" value="1"/>
</dbReference>
<dbReference type="Gene3D" id="2.70.98.70">
    <property type="match status" value="1"/>
</dbReference>
<dbReference type="Gene3D" id="2.60.40.10">
    <property type="entry name" value="Immunoglobulins"/>
    <property type="match status" value="4"/>
</dbReference>
<dbReference type="EMBL" id="WHNY01000062">
    <property type="protein sequence ID" value="NOU66407.1"/>
    <property type="molecule type" value="Genomic_DNA"/>
</dbReference>
<proteinExistence type="predicted"/>
<dbReference type="Pfam" id="PF00041">
    <property type="entry name" value="fn3"/>
    <property type="match status" value="3"/>
</dbReference>
<reference evidence="3 4" key="1">
    <citation type="submission" date="2019-10" db="EMBL/GenBank/DDBJ databases">
        <title>Description of Paenibacillus humi sp. nov.</title>
        <authorList>
            <person name="Carlier A."/>
            <person name="Qi S."/>
        </authorList>
    </citation>
    <scope>NUCLEOTIDE SEQUENCE [LARGE SCALE GENOMIC DNA]</scope>
    <source>
        <strain evidence="3 4">LMG 31461</strain>
    </source>
</reference>
<dbReference type="RefSeq" id="WP_171632770.1">
    <property type="nucleotide sequence ID" value="NZ_WHNY01000062.1"/>
</dbReference>
<dbReference type="InterPro" id="IPR032518">
    <property type="entry name" value="HepII_N"/>
</dbReference>
<feature type="domain" description="Fibronectin type-III" evidence="2">
    <location>
        <begin position="1156"/>
        <end position="1243"/>
    </location>
</feature>
<dbReference type="Pfam" id="PF16332">
    <property type="entry name" value="DUF4962"/>
    <property type="match status" value="1"/>
</dbReference>
<dbReference type="Pfam" id="PF07940">
    <property type="entry name" value="Hepar_II_III_C"/>
    <property type="match status" value="1"/>
</dbReference>
<keyword evidence="4" id="KW-1185">Reference proteome</keyword>
<dbReference type="PANTHER" id="PTHR46957:SF3">
    <property type="entry name" value="CYTOKINE RECEPTOR"/>
    <property type="match status" value="1"/>
</dbReference>
<dbReference type="InterPro" id="IPR050713">
    <property type="entry name" value="RTP_Phos/Ushers"/>
</dbReference>
<accession>A0ABX1XDE9</accession>
<dbReference type="InterPro" id="IPR012480">
    <property type="entry name" value="Hepar_II_III_C"/>
</dbReference>
<name>A0ABX1XDE9_9BACL</name>
<dbReference type="InterPro" id="IPR008929">
    <property type="entry name" value="Chondroitin_lyas"/>
</dbReference>
<evidence type="ECO:0000313" key="4">
    <source>
        <dbReference type="Proteomes" id="UP000653578"/>
    </source>
</evidence>
<organism evidence="3 4">
    <name type="scientific">Paenibacillus plantarum</name>
    <dbReference type="NCBI Taxonomy" id="2654975"/>
    <lineage>
        <taxon>Bacteria</taxon>
        <taxon>Bacillati</taxon>
        <taxon>Bacillota</taxon>
        <taxon>Bacilli</taxon>
        <taxon>Bacillales</taxon>
        <taxon>Paenibacillaceae</taxon>
        <taxon>Paenibacillus</taxon>
    </lineage>
</organism>
<feature type="domain" description="Fibronectin type-III" evidence="2">
    <location>
        <begin position="1245"/>
        <end position="1344"/>
    </location>
</feature>
<dbReference type="CDD" id="cd00063">
    <property type="entry name" value="FN3"/>
    <property type="match status" value="3"/>
</dbReference>
<feature type="domain" description="Fibronectin type-III" evidence="2">
    <location>
        <begin position="1576"/>
        <end position="1673"/>
    </location>
</feature>
<dbReference type="Gene3D" id="2.60.120.260">
    <property type="entry name" value="Galactose-binding domain-like"/>
    <property type="match status" value="1"/>
</dbReference>
<evidence type="ECO:0000313" key="3">
    <source>
        <dbReference type="EMBL" id="NOU66407.1"/>
    </source>
</evidence>
<dbReference type="SUPFAM" id="SSF49265">
    <property type="entry name" value="Fibronectin type III"/>
    <property type="match status" value="2"/>
</dbReference>
<dbReference type="InterPro" id="IPR003961">
    <property type="entry name" value="FN3_dom"/>
</dbReference>
<protein>
    <submittedName>
        <fullName evidence="3">DUF4962 domain-containing protein</fullName>
    </submittedName>
</protein>
<comment type="caution">
    <text evidence="3">The sequence shown here is derived from an EMBL/GenBank/DDBJ whole genome shotgun (WGS) entry which is preliminary data.</text>
</comment>
<comment type="subcellular location">
    <subcellularLocation>
        <location evidence="1">Cell envelope</location>
    </subcellularLocation>
</comment>
<dbReference type="SMART" id="SM00060">
    <property type="entry name" value="FN3"/>
    <property type="match status" value="3"/>
</dbReference>